<keyword evidence="8" id="KW-0040">ANK repeat</keyword>
<dbReference type="GO" id="GO:0005249">
    <property type="term" value="F:voltage-gated potassium channel activity"/>
    <property type="evidence" value="ECO:0007669"/>
    <property type="project" value="InterPro"/>
</dbReference>
<evidence type="ECO:0000256" key="10">
    <source>
        <dbReference type="SAM" id="Phobius"/>
    </source>
</evidence>
<dbReference type="SUPFAM" id="SSF51206">
    <property type="entry name" value="cAMP-binding domain-like"/>
    <property type="match status" value="1"/>
</dbReference>
<protein>
    <recommendedName>
        <fullName evidence="11">Cyclic nucleotide-binding domain-containing protein</fullName>
    </recommendedName>
</protein>
<proteinExistence type="inferred from homology"/>
<feature type="region of interest" description="Disordered" evidence="9">
    <location>
        <begin position="1"/>
        <end position="27"/>
    </location>
</feature>
<dbReference type="SUPFAM" id="SSF48403">
    <property type="entry name" value="Ankyrin repeat"/>
    <property type="match status" value="2"/>
</dbReference>
<feature type="transmembrane region" description="Helical" evidence="10">
    <location>
        <begin position="247"/>
        <end position="265"/>
    </location>
</feature>
<dbReference type="InterPro" id="IPR014710">
    <property type="entry name" value="RmlC-like_jellyroll"/>
</dbReference>
<dbReference type="InterPro" id="IPR000595">
    <property type="entry name" value="cNMP-bd_dom"/>
</dbReference>
<dbReference type="PROSITE" id="PS50297">
    <property type="entry name" value="ANK_REP_REGION"/>
    <property type="match status" value="4"/>
</dbReference>
<sequence>MDGDTKHGPDRLEDDDPLAVTASTSPPEKEWAIDAESKWYRRYWFASAPVTLAAVALAPLRLAFCGDASTGANALAWGLDVFAWCDVVLLTFVRAPDETLRWRGRLERDWLEYVGRAPGLIPWDAFARGRGPLNAGRLLGLLRMLRFRRCWAALKEFGTLVWLPHWVSVVTDYLVFYLLAGHTEGCLFYLLARGRNFADNTWVAHHAINLDAEPLRARYLKSLSWAFTTISTVGYGDVYPVSQPEMIFTIVAVVANLGLMCYTVASISTMFRREEEVAAFRQEATELTKYLRANGVEPTERRKLVAYKARVFRTTATTHVLDGFPAAVRTRVLFEGRWSQMLATTRLFVDVASRARQEVLGRATEALYMEGMVICGAGAAPTAAYLLHAGAVSVVVGGEVVGTLKPGAPLCCEAFFAGALQRWTLVAATTVSVVALPEGAFRDDPADLTIVLRNLRRDANAFAHHARGLGELKREDDPAYTAAFARIELSPAFADACDAAVDELRAAEQRTEASLAEVLCDYCARGDAKRAARLLERLPRGGRYRDLADYDKRSPAHLAAAHGRTEILRLLDEYGLALDGVDIFGGTPLYDAAVKAHDAEAAVDFLRERCGPLVVADLAGTLCRFAFDANVAVLQRLLRAGADPDAADYDQRRALHIAAAEGHAKTCRLLLDAGAPVDCRDRWGQTPLIEAVAAKHLDCVVLLLERGADASATDRGGRRVALAAVDAESDDCLAAVVAGGGADAGDDVAGATRLCAAAAAGDLTLVERLVRAGVAVDASDYDRRTALHLAAAEGRVAVVMKLCEHGADIHFRDRWGHDAIDAATGGGHADLVAQLHLLEKH</sequence>
<keyword evidence="5 10" id="KW-1133">Transmembrane helix</keyword>
<reference evidence="13" key="2">
    <citation type="submission" date="2021-11" db="EMBL/GenBank/DDBJ databases">
        <authorList>
            <consortium name="Genoscope - CEA"/>
            <person name="William W."/>
        </authorList>
    </citation>
    <scope>NUCLEOTIDE SEQUENCE</scope>
</reference>
<evidence type="ECO:0000256" key="4">
    <source>
        <dbReference type="ARBA" id="ARBA00022692"/>
    </source>
</evidence>
<dbReference type="SMART" id="SM00248">
    <property type="entry name" value="ANK"/>
    <property type="match status" value="5"/>
</dbReference>
<feature type="repeat" description="ANK" evidence="8">
    <location>
        <begin position="683"/>
        <end position="715"/>
    </location>
</feature>
<dbReference type="OrthoDB" id="426293at2759"/>
<dbReference type="EMBL" id="HBIW01008846">
    <property type="protein sequence ID" value="CAE0692081.1"/>
    <property type="molecule type" value="Transcribed_RNA"/>
</dbReference>
<dbReference type="InterPro" id="IPR002110">
    <property type="entry name" value="Ankyrin_rpt"/>
</dbReference>
<feature type="repeat" description="ANK" evidence="8">
    <location>
        <begin position="551"/>
        <end position="583"/>
    </location>
</feature>
<feature type="transmembrane region" description="Helical" evidence="10">
    <location>
        <begin position="74"/>
        <end position="93"/>
    </location>
</feature>
<dbReference type="InterPro" id="IPR018490">
    <property type="entry name" value="cNMP-bd_dom_sf"/>
</dbReference>
<keyword evidence="14" id="KW-1185">Reference proteome</keyword>
<evidence type="ECO:0000256" key="5">
    <source>
        <dbReference type="ARBA" id="ARBA00022989"/>
    </source>
</evidence>
<evidence type="ECO:0000256" key="1">
    <source>
        <dbReference type="ARBA" id="ARBA00004141"/>
    </source>
</evidence>
<name>A0A7S3ZS90_9STRA</name>
<dbReference type="PROSITE" id="PS50088">
    <property type="entry name" value="ANK_REPEAT"/>
    <property type="match status" value="5"/>
</dbReference>
<dbReference type="GO" id="GO:0016020">
    <property type="term" value="C:membrane"/>
    <property type="evidence" value="ECO:0007669"/>
    <property type="project" value="UniProtKB-SubCell"/>
</dbReference>
<dbReference type="Pfam" id="PF00027">
    <property type="entry name" value="cNMP_binding"/>
    <property type="match status" value="1"/>
</dbReference>
<evidence type="ECO:0000313" key="12">
    <source>
        <dbReference type="EMBL" id="CAE0692081.1"/>
    </source>
</evidence>
<keyword evidence="3" id="KW-0813">Transport</keyword>
<dbReference type="SUPFAM" id="SSF81324">
    <property type="entry name" value="Voltage-gated potassium channels"/>
    <property type="match status" value="1"/>
</dbReference>
<evidence type="ECO:0000256" key="2">
    <source>
        <dbReference type="ARBA" id="ARBA00007929"/>
    </source>
</evidence>
<accession>A0A7S3ZS90</accession>
<reference evidence="12" key="1">
    <citation type="submission" date="2021-01" db="EMBL/GenBank/DDBJ databases">
        <authorList>
            <person name="Corre E."/>
            <person name="Pelletier E."/>
            <person name="Niang G."/>
            <person name="Scheremetjew M."/>
            <person name="Finn R."/>
            <person name="Kale V."/>
            <person name="Holt S."/>
            <person name="Cochrane G."/>
            <person name="Meng A."/>
            <person name="Brown T."/>
            <person name="Cohen L."/>
        </authorList>
    </citation>
    <scope>NUCLEOTIDE SEQUENCE</scope>
    <source>
        <strain evidence="12">CCMP1756</strain>
    </source>
</reference>
<feature type="domain" description="Cyclic nucleotide-binding" evidence="11">
    <location>
        <begin position="347"/>
        <end position="442"/>
    </location>
</feature>
<evidence type="ECO:0000256" key="9">
    <source>
        <dbReference type="SAM" id="MobiDB-lite"/>
    </source>
</evidence>
<dbReference type="InterPro" id="IPR045319">
    <property type="entry name" value="KAT/AKT"/>
</dbReference>
<gene>
    <name evidence="12" type="ORF">PCAL00307_LOCUS7517</name>
    <name evidence="13" type="ORF">PECAL_3P00040</name>
</gene>
<feature type="compositionally biased region" description="Basic and acidic residues" evidence="9">
    <location>
        <begin position="1"/>
        <end position="11"/>
    </location>
</feature>
<feature type="repeat" description="ANK" evidence="8">
    <location>
        <begin position="650"/>
        <end position="682"/>
    </location>
</feature>
<dbReference type="Pfam" id="PF12796">
    <property type="entry name" value="Ank_2"/>
    <property type="match status" value="2"/>
</dbReference>
<keyword evidence="6" id="KW-0406">Ion transport</keyword>
<evidence type="ECO:0000256" key="8">
    <source>
        <dbReference type="PROSITE-ProRule" id="PRU00023"/>
    </source>
</evidence>
<dbReference type="PANTHER" id="PTHR45743:SF2">
    <property type="entry name" value="POTASSIUM CHANNEL AKT1"/>
    <property type="match status" value="1"/>
</dbReference>
<dbReference type="Gene3D" id="1.25.40.20">
    <property type="entry name" value="Ankyrin repeat-containing domain"/>
    <property type="match status" value="4"/>
</dbReference>
<evidence type="ECO:0000256" key="6">
    <source>
        <dbReference type="ARBA" id="ARBA00023065"/>
    </source>
</evidence>
<dbReference type="PROSITE" id="PS50042">
    <property type="entry name" value="CNMP_BINDING_3"/>
    <property type="match status" value="1"/>
</dbReference>
<dbReference type="Gene3D" id="2.60.120.10">
    <property type="entry name" value="Jelly Rolls"/>
    <property type="match status" value="1"/>
</dbReference>
<dbReference type="InterPro" id="IPR036770">
    <property type="entry name" value="Ankyrin_rpt-contain_sf"/>
</dbReference>
<feature type="transmembrane region" description="Helical" evidence="10">
    <location>
        <begin position="43"/>
        <end position="62"/>
    </location>
</feature>
<organism evidence="12">
    <name type="scientific">Pelagomonas calceolata</name>
    <dbReference type="NCBI Taxonomy" id="35677"/>
    <lineage>
        <taxon>Eukaryota</taxon>
        <taxon>Sar</taxon>
        <taxon>Stramenopiles</taxon>
        <taxon>Ochrophyta</taxon>
        <taxon>Pelagophyceae</taxon>
        <taxon>Pelagomonadales</taxon>
        <taxon>Pelagomonadaceae</taxon>
        <taxon>Pelagomonas</taxon>
    </lineage>
</organism>
<evidence type="ECO:0000313" key="13">
    <source>
        <dbReference type="EMBL" id="CAH0370138.1"/>
    </source>
</evidence>
<comment type="subcellular location">
    <subcellularLocation>
        <location evidence="1">Membrane</location>
        <topology evidence="1">Multi-pass membrane protein</topology>
    </subcellularLocation>
</comment>
<dbReference type="Gene3D" id="1.10.287.70">
    <property type="match status" value="1"/>
</dbReference>
<feature type="repeat" description="ANK" evidence="8">
    <location>
        <begin position="782"/>
        <end position="814"/>
    </location>
</feature>
<comment type="similarity">
    <text evidence="2">Belongs to the potassium channel family. Plant (TC 1.A.1.4) subfamily.</text>
</comment>
<dbReference type="EMBL" id="CAKKNE010000003">
    <property type="protein sequence ID" value="CAH0370138.1"/>
    <property type="molecule type" value="Genomic_DNA"/>
</dbReference>
<dbReference type="AlphaFoldDB" id="A0A7S3ZS90"/>
<feature type="repeat" description="ANK" evidence="8">
    <location>
        <begin position="749"/>
        <end position="781"/>
    </location>
</feature>
<evidence type="ECO:0000256" key="3">
    <source>
        <dbReference type="ARBA" id="ARBA00022448"/>
    </source>
</evidence>
<keyword evidence="7 10" id="KW-0472">Membrane</keyword>
<keyword evidence="4 10" id="KW-0812">Transmembrane</keyword>
<evidence type="ECO:0000256" key="7">
    <source>
        <dbReference type="ARBA" id="ARBA00023136"/>
    </source>
</evidence>
<evidence type="ECO:0000259" key="11">
    <source>
        <dbReference type="PROSITE" id="PS50042"/>
    </source>
</evidence>
<dbReference type="Pfam" id="PF00520">
    <property type="entry name" value="Ion_trans"/>
    <property type="match status" value="1"/>
</dbReference>
<dbReference type="Proteomes" id="UP000789595">
    <property type="component" value="Unassembled WGS sequence"/>
</dbReference>
<dbReference type="InterPro" id="IPR005821">
    <property type="entry name" value="Ion_trans_dom"/>
</dbReference>
<dbReference type="PANTHER" id="PTHR45743">
    <property type="entry name" value="POTASSIUM CHANNEL AKT1"/>
    <property type="match status" value="1"/>
</dbReference>
<evidence type="ECO:0000313" key="14">
    <source>
        <dbReference type="Proteomes" id="UP000789595"/>
    </source>
</evidence>